<keyword evidence="1" id="KW-1133">Transmembrane helix</keyword>
<sequence>MMLIPGSAVAFPVHHYACSAFCAPAVCFWTSWNSAVLGMDVLLPGADLDLLPFVTTLWLLMVAGLLLEWLLNPS</sequence>
<organism evidence="2 3">
    <name type="scientific">Nepenthes gracilis</name>
    <name type="common">Slender pitcher plant</name>
    <dbReference type="NCBI Taxonomy" id="150966"/>
    <lineage>
        <taxon>Eukaryota</taxon>
        <taxon>Viridiplantae</taxon>
        <taxon>Streptophyta</taxon>
        <taxon>Embryophyta</taxon>
        <taxon>Tracheophyta</taxon>
        <taxon>Spermatophyta</taxon>
        <taxon>Magnoliopsida</taxon>
        <taxon>eudicotyledons</taxon>
        <taxon>Gunneridae</taxon>
        <taxon>Pentapetalae</taxon>
        <taxon>Caryophyllales</taxon>
        <taxon>Nepenthaceae</taxon>
        <taxon>Nepenthes</taxon>
    </lineage>
</organism>
<keyword evidence="1" id="KW-0472">Membrane</keyword>
<protein>
    <submittedName>
        <fullName evidence="2">Uncharacterized protein</fullName>
    </submittedName>
</protein>
<gene>
    <name evidence="2" type="ORF">Nepgr_023190</name>
</gene>
<keyword evidence="3" id="KW-1185">Reference proteome</keyword>
<comment type="caution">
    <text evidence="2">The sequence shown here is derived from an EMBL/GenBank/DDBJ whole genome shotgun (WGS) entry which is preliminary data.</text>
</comment>
<keyword evidence="1" id="KW-0812">Transmembrane</keyword>
<dbReference type="AlphaFoldDB" id="A0AAD3T090"/>
<reference evidence="2" key="1">
    <citation type="submission" date="2023-05" db="EMBL/GenBank/DDBJ databases">
        <title>Nepenthes gracilis genome sequencing.</title>
        <authorList>
            <person name="Fukushima K."/>
        </authorList>
    </citation>
    <scope>NUCLEOTIDE SEQUENCE</scope>
    <source>
        <strain evidence="2">SING2019-196</strain>
    </source>
</reference>
<evidence type="ECO:0000256" key="1">
    <source>
        <dbReference type="SAM" id="Phobius"/>
    </source>
</evidence>
<dbReference type="Proteomes" id="UP001279734">
    <property type="component" value="Unassembled WGS sequence"/>
</dbReference>
<evidence type="ECO:0000313" key="3">
    <source>
        <dbReference type="Proteomes" id="UP001279734"/>
    </source>
</evidence>
<dbReference type="EMBL" id="BSYO01000023">
    <property type="protein sequence ID" value="GMH21348.1"/>
    <property type="molecule type" value="Genomic_DNA"/>
</dbReference>
<accession>A0AAD3T090</accession>
<evidence type="ECO:0000313" key="2">
    <source>
        <dbReference type="EMBL" id="GMH21348.1"/>
    </source>
</evidence>
<feature type="transmembrane region" description="Helical" evidence="1">
    <location>
        <begin position="50"/>
        <end position="71"/>
    </location>
</feature>
<proteinExistence type="predicted"/>
<name>A0AAD3T090_NEPGR</name>